<dbReference type="Pfam" id="PF13692">
    <property type="entry name" value="Glyco_trans_1_4"/>
    <property type="match status" value="1"/>
</dbReference>
<dbReference type="CDD" id="cd03794">
    <property type="entry name" value="GT4_WbuB-like"/>
    <property type="match status" value="1"/>
</dbReference>
<name>A0A6G8ZZP7_9BRAD</name>
<dbReference type="SUPFAM" id="SSF53756">
    <property type="entry name" value="UDP-Glycosyltransferase/glycogen phosphorylase"/>
    <property type="match status" value="1"/>
</dbReference>
<dbReference type="EMBL" id="CP050066">
    <property type="protein sequence ID" value="QIP05524.1"/>
    <property type="molecule type" value="Genomic_DNA"/>
</dbReference>
<dbReference type="InterPro" id="IPR050194">
    <property type="entry name" value="Glycosyltransferase_grp1"/>
</dbReference>
<reference evidence="2 3" key="1">
    <citation type="journal article" date="2020" name="Int. J. Syst. Evol. Microbiol.">
        <title>Description and complete genome sequences of Bradyrhizobium symbiodeficiens sp. nov., a non-symbiotic bacterium associated with legumes native to Canada.</title>
        <authorList>
            <person name="Bromfield E.S.P."/>
            <person name="Cloutier S."/>
            <person name="Nguyen H.D.T."/>
        </authorList>
    </citation>
    <scope>NUCLEOTIDE SEQUENCE [LARGE SCALE GENOMIC DNA]</scope>
    <source>
        <strain evidence="2 3">101S1MB</strain>
    </source>
</reference>
<feature type="domain" description="Glycosyltransferase subfamily 4-like N-terminal" evidence="1">
    <location>
        <begin position="16"/>
        <end position="203"/>
    </location>
</feature>
<dbReference type="PANTHER" id="PTHR45947">
    <property type="entry name" value="SULFOQUINOVOSYL TRANSFERASE SQD2"/>
    <property type="match status" value="1"/>
</dbReference>
<dbReference type="InterPro" id="IPR028098">
    <property type="entry name" value="Glyco_trans_4-like_N"/>
</dbReference>
<dbReference type="Proteomes" id="UP000500895">
    <property type="component" value="Chromosome"/>
</dbReference>
<dbReference type="PANTHER" id="PTHR45947:SF3">
    <property type="entry name" value="SULFOQUINOVOSYL TRANSFERASE SQD2"/>
    <property type="match status" value="1"/>
</dbReference>
<evidence type="ECO:0000259" key="1">
    <source>
        <dbReference type="Pfam" id="PF13579"/>
    </source>
</evidence>
<evidence type="ECO:0000313" key="2">
    <source>
        <dbReference type="EMBL" id="QIP05524.1"/>
    </source>
</evidence>
<evidence type="ECO:0000313" key="3">
    <source>
        <dbReference type="Proteomes" id="UP000500895"/>
    </source>
</evidence>
<sequence length="432" mass="46863">MRILLVGINYAPDLIGVAKYNTELCEALAAHGHEVRVVTAPPYYPEWRVPEPYRGFRYRSETLNGVSIKRTPIYTPEVPTGAKRLVHHASFTLSSLWPVISTSVRWRPDVVFAVAPSLMSAAVPGWIAARIGAFSWLHLQDFEVDAAFDLGLLSNRRLRAPMVAMERLILRSFDSVSTISPQMLHRLITKGVDRDKVREVRNWTDVQKISPGQACPRFRKDVLALDSSDFVCLYSGTMSNKQGLDLIIDAARSVGNTNSKIRFVLCGDGPHKEQLQQLAGGLTNVSFLGLQSSENFAELLKAADVHLIPQKAEAADLVLPSKLGGILASGRPVIVMANPGTGLAEEIGQGGIVIPPGDAGGLAEAIAALAGNAALCRTLGEEARSIAVARWDKATIISTVERTMLAQHQRRQGLSPTAAELATLNAKDRNAR</sequence>
<accession>A0A6G8ZZP7</accession>
<protein>
    <submittedName>
        <fullName evidence="2">WcaI family glycosyltransferase</fullName>
    </submittedName>
</protein>
<proteinExistence type="predicted"/>
<dbReference type="Pfam" id="PF13579">
    <property type="entry name" value="Glyco_trans_4_4"/>
    <property type="match status" value="1"/>
</dbReference>
<dbReference type="RefSeq" id="WP_166466864.1">
    <property type="nucleotide sequence ID" value="NZ_CP050066.2"/>
</dbReference>
<dbReference type="GO" id="GO:0016758">
    <property type="term" value="F:hexosyltransferase activity"/>
    <property type="evidence" value="ECO:0007669"/>
    <property type="project" value="TreeGrafter"/>
</dbReference>
<dbReference type="NCBIfam" id="NF007640">
    <property type="entry name" value="PRK10307.1"/>
    <property type="match status" value="1"/>
</dbReference>
<dbReference type="AlphaFoldDB" id="A0A6G8ZZP7"/>
<gene>
    <name evidence="2" type="ORF">HAV00_04325</name>
</gene>
<organism evidence="2 3">
    <name type="scientific">Bradyrhizobium symbiodeficiens</name>
    <dbReference type="NCBI Taxonomy" id="1404367"/>
    <lineage>
        <taxon>Bacteria</taxon>
        <taxon>Pseudomonadati</taxon>
        <taxon>Pseudomonadota</taxon>
        <taxon>Alphaproteobacteria</taxon>
        <taxon>Hyphomicrobiales</taxon>
        <taxon>Nitrobacteraceae</taxon>
        <taxon>Bradyrhizobium</taxon>
    </lineage>
</organism>
<dbReference type="Gene3D" id="3.40.50.2000">
    <property type="entry name" value="Glycogen Phosphorylase B"/>
    <property type="match status" value="2"/>
</dbReference>